<evidence type="ECO:0000259" key="3">
    <source>
        <dbReference type="Pfam" id="PF04101"/>
    </source>
</evidence>
<dbReference type="eggNOG" id="COG3980">
    <property type="taxonomic scope" value="Bacteria"/>
</dbReference>
<sequence length="353" mass="37123">MTHTPPHIMIRADAFADLGGGHIMRCLSLARWLAAQDCRVAFACAPGSADLVPALARSGFAVLDAHGNRDLPLPDGWPARADAVFVDLYSSDASDEVALRARAGAVVAIEDLDGRHHNCDLLVDPGAGRSADLYRGRVPPDCRVLAGPGFALLRDEFAAARADSLARRARQIAPPRHVLVSMGLTDIGGISERIARLVVNALPDATVEIILGPRAPSLPALRTLAASQPRLELGIDVDDMARRMSQADIAIGAGGGTALERCVLGLPSVAIILAANQRPATLYLARTGALLAIDTIDAVENELPGLLARMTPERCAALSKTAASVCDGKGAERVGRALLELVNGNRPETRNHD</sequence>
<dbReference type="Pfam" id="PF04101">
    <property type="entry name" value="Glyco_tran_28_C"/>
    <property type="match status" value="1"/>
</dbReference>
<dbReference type="Gene3D" id="3.40.50.2000">
    <property type="entry name" value="Glycogen Phosphorylase B"/>
    <property type="match status" value="1"/>
</dbReference>
<evidence type="ECO:0000313" key="5">
    <source>
        <dbReference type="Proteomes" id="UP000001964"/>
    </source>
</evidence>
<evidence type="ECO:0000256" key="2">
    <source>
        <dbReference type="PIRSR" id="PIRSR620023-2"/>
    </source>
</evidence>
<keyword evidence="4" id="KW-0969">Cilium</keyword>
<dbReference type="NCBIfam" id="TIGR03590">
    <property type="entry name" value="PseG"/>
    <property type="match status" value="1"/>
</dbReference>
<accession>Q0AN78</accession>
<keyword evidence="4" id="KW-0966">Cell projection</keyword>
<feature type="domain" description="Glycosyl transferase family 28 C-terminal" evidence="3">
    <location>
        <begin position="238"/>
        <end position="324"/>
    </location>
</feature>
<evidence type="ECO:0000313" key="4">
    <source>
        <dbReference type="EMBL" id="ABI66259.1"/>
    </source>
</evidence>
<name>Q0AN78_MARMM</name>
<evidence type="ECO:0000256" key="1">
    <source>
        <dbReference type="PIRSR" id="PIRSR620023-1"/>
    </source>
</evidence>
<dbReference type="OrthoDB" id="9788924at2"/>
<dbReference type="InterPro" id="IPR020023">
    <property type="entry name" value="PseG"/>
</dbReference>
<dbReference type="EMBL" id="CP000449">
    <property type="protein sequence ID" value="ABI66259.1"/>
    <property type="molecule type" value="Genomic_DNA"/>
</dbReference>
<gene>
    <name evidence="4" type="ordered locus">Mmar10_1967</name>
</gene>
<dbReference type="RefSeq" id="WP_011643904.1">
    <property type="nucleotide sequence ID" value="NC_008347.1"/>
</dbReference>
<dbReference type="Gene3D" id="3.40.50.11190">
    <property type="match status" value="1"/>
</dbReference>
<keyword evidence="5" id="KW-1185">Reference proteome</keyword>
<reference evidence="4 5" key="1">
    <citation type="submission" date="2006-08" db="EMBL/GenBank/DDBJ databases">
        <title>Complete sequence of Maricaulis maris MCS10.</title>
        <authorList>
            <consortium name="US DOE Joint Genome Institute"/>
            <person name="Copeland A."/>
            <person name="Lucas S."/>
            <person name="Lapidus A."/>
            <person name="Barry K."/>
            <person name="Detter J.C."/>
            <person name="Glavina del Rio T."/>
            <person name="Hammon N."/>
            <person name="Israni S."/>
            <person name="Dalin E."/>
            <person name="Tice H."/>
            <person name="Pitluck S."/>
            <person name="Saunders E."/>
            <person name="Brettin T."/>
            <person name="Bruce D."/>
            <person name="Han C."/>
            <person name="Tapia R."/>
            <person name="Gilna P."/>
            <person name="Schmutz J."/>
            <person name="Larimer F."/>
            <person name="Land M."/>
            <person name="Hauser L."/>
            <person name="Kyrpides N."/>
            <person name="Mikhailova N."/>
            <person name="Viollier P."/>
            <person name="Stephens C."/>
            <person name="Richardson P."/>
        </authorList>
    </citation>
    <scope>NUCLEOTIDE SEQUENCE [LARGE SCALE GENOMIC DNA]</scope>
    <source>
        <strain evidence="4 5">MCS10</strain>
    </source>
</reference>
<dbReference type="Proteomes" id="UP000001964">
    <property type="component" value="Chromosome"/>
</dbReference>
<proteinExistence type="predicted"/>
<feature type="binding site" evidence="2">
    <location>
        <position position="154"/>
    </location>
    <ligand>
        <name>substrate</name>
    </ligand>
</feature>
<dbReference type="GO" id="GO:0016758">
    <property type="term" value="F:hexosyltransferase activity"/>
    <property type="evidence" value="ECO:0007669"/>
    <property type="project" value="InterPro"/>
</dbReference>
<dbReference type="InterPro" id="IPR007235">
    <property type="entry name" value="Glyco_trans_28_C"/>
</dbReference>
<dbReference type="SUPFAM" id="SSF53756">
    <property type="entry name" value="UDP-Glycosyltransferase/glycogen phosphorylase"/>
    <property type="match status" value="1"/>
</dbReference>
<feature type="binding site" evidence="2">
    <location>
        <position position="260"/>
    </location>
    <ligand>
        <name>substrate</name>
    </ligand>
</feature>
<feature type="active site" description="Proton acceptor" evidence="1">
    <location>
        <position position="22"/>
    </location>
</feature>
<protein>
    <submittedName>
        <fullName evidence="4">Flagellin modification protein FlmD</fullName>
    </submittedName>
</protein>
<dbReference type="HOGENOM" id="CLU_023406_0_0_5"/>
<dbReference type="KEGG" id="mmr:Mmar10_1967"/>
<dbReference type="STRING" id="394221.Mmar10_1967"/>
<organism evidence="4 5">
    <name type="scientific">Maricaulis maris (strain MCS10)</name>
    <name type="common">Caulobacter maris</name>
    <dbReference type="NCBI Taxonomy" id="394221"/>
    <lineage>
        <taxon>Bacteria</taxon>
        <taxon>Pseudomonadati</taxon>
        <taxon>Pseudomonadota</taxon>
        <taxon>Alphaproteobacteria</taxon>
        <taxon>Maricaulales</taxon>
        <taxon>Maricaulaceae</taxon>
        <taxon>Maricaulis</taxon>
    </lineage>
</organism>
<keyword evidence="4" id="KW-0282">Flagellum</keyword>
<dbReference type="AlphaFoldDB" id="Q0AN78"/>